<dbReference type="Gene3D" id="3.90.550.10">
    <property type="entry name" value="Spore Coat Polysaccharide Biosynthesis Protein SpsA, Chain A"/>
    <property type="match status" value="1"/>
</dbReference>
<evidence type="ECO:0000256" key="7">
    <source>
        <dbReference type="SAM" id="Phobius"/>
    </source>
</evidence>
<dbReference type="AlphaFoldDB" id="A0A0R1TGW0"/>
<protein>
    <recommendedName>
        <fullName evidence="8">PilZ domain-containing protein</fullName>
    </recommendedName>
</protein>
<evidence type="ECO:0000313" key="9">
    <source>
        <dbReference type="EMBL" id="KRL80249.1"/>
    </source>
</evidence>
<evidence type="ECO:0000256" key="3">
    <source>
        <dbReference type="ARBA" id="ARBA00022679"/>
    </source>
</evidence>
<dbReference type="Pfam" id="PF07238">
    <property type="entry name" value="PilZ"/>
    <property type="match status" value="1"/>
</dbReference>
<dbReference type="InterPro" id="IPR029044">
    <property type="entry name" value="Nucleotide-diphossugar_trans"/>
</dbReference>
<evidence type="ECO:0000313" key="10">
    <source>
        <dbReference type="Proteomes" id="UP000051048"/>
    </source>
</evidence>
<evidence type="ECO:0000256" key="2">
    <source>
        <dbReference type="ARBA" id="ARBA00022676"/>
    </source>
</evidence>
<dbReference type="SUPFAM" id="SSF141371">
    <property type="entry name" value="PilZ domain-like"/>
    <property type="match status" value="2"/>
</dbReference>
<feature type="transmembrane region" description="Helical" evidence="7">
    <location>
        <begin position="61"/>
        <end position="81"/>
    </location>
</feature>
<evidence type="ECO:0000256" key="1">
    <source>
        <dbReference type="ARBA" id="ARBA00004141"/>
    </source>
</evidence>
<feature type="transmembrane region" description="Helical" evidence="7">
    <location>
        <begin position="477"/>
        <end position="498"/>
    </location>
</feature>
<dbReference type="PANTHER" id="PTHR43867:SF2">
    <property type="entry name" value="CELLULOSE SYNTHASE CATALYTIC SUBUNIT A [UDP-FORMING]"/>
    <property type="match status" value="1"/>
</dbReference>
<dbReference type="EMBL" id="AZFH01000067">
    <property type="protein sequence ID" value="KRL80249.1"/>
    <property type="molecule type" value="Genomic_DNA"/>
</dbReference>
<dbReference type="Proteomes" id="UP000051048">
    <property type="component" value="Unassembled WGS sequence"/>
</dbReference>
<keyword evidence="5 7" id="KW-1133">Transmembrane helix</keyword>
<dbReference type="STRING" id="1423740.FC36_GL000085"/>
<accession>A0A0R1TGW0</accession>
<name>A0A0R1TGW0_9LACO</name>
<proteinExistence type="predicted"/>
<feature type="transmembrane region" description="Helical" evidence="7">
    <location>
        <begin position="446"/>
        <end position="465"/>
    </location>
</feature>
<dbReference type="InterPro" id="IPR050321">
    <property type="entry name" value="Glycosyltr_2/OpgH_subfam"/>
</dbReference>
<dbReference type="RefSeq" id="WP_023860342.1">
    <property type="nucleotide sequence ID" value="NZ_AZFH01000067.1"/>
</dbReference>
<feature type="transmembrane region" description="Helical" evidence="7">
    <location>
        <begin position="6"/>
        <end position="25"/>
    </location>
</feature>
<dbReference type="SUPFAM" id="SSF53448">
    <property type="entry name" value="Nucleotide-diphospho-sugar transferases"/>
    <property type="match status" value="1"/>
</dbReference>
<dbReference type="Gene3D" id="2.40.10.220">
    <property type="entry name" value="predicted glycosyltransferase like domains"/>
    <property type="match status" value="1"/>
</dbReference>
<dbReference type="GO" id="GO:0035438">
    <property type="term" value="F:cyclic-di-GMP binding"/>
    <property type="evidence" value="ECO:0007669"/>
    <property type="project" value="InterPro"/>
</dbReference>
<comment type="caution">
    <text evidence="9">The sequence shown here is derived from an EMBL/GenBank/DDBJ whole genome shotgun (WGS) entry which is preliminary data.</text>
</comment>
<evidence type="ECO:0000259" key="8">
    <source>
        <dbReference type="Pfam" id="PF07238"/>
    </source>
</evidence>
<dbReference type="PANTHER" id="PTHR43867">
    <property type="entry name" value="CELLULOSE SYNTHASE CATALYTIC SUBUNIT A [UDP-FORMING]"/>
    <property type="match status" value="1"/>
</dbReference>
<dbReference type="GO" id="GO:0005886">
    <property type="term" value="C:plasma membrane"/>
    <property type="evidence" value="ECO:0007669"/>
    <property type="project" value="TreeGrafter"/>
</dbReference>
<dbReference type="GO" id="GO:0016758">
    <property type="term" value="F:hexosyltransferase activity"/>
    <property type="evidence" value="ECO:0007669"/>
    <property type="project" value="TreeGrafter"/>
</dbReference>
<keyword evidence="4 7" id="KW-0812">Transmembrane</keyword>
<reference evidence="9 10" key="1">
    <citation type="journal article" date="2015" name="Genome Announc.">
        <title>Expanding the biotechnology potential of lactobacilli through comparative genomics of 213 strains and associated genera.</title>
        <authorList>
            <person name="Sun Z."/>
            <person name="Harris H.M."/>
            <person name="McCann A."/>
            <person name="Guo C."/>
            <person name="Argimon S."/>
            <person name="Zhang W."/>
            <person name="Yang X."/>
            <person name="Jeffery I.B."/>
            <person name="Cooney J.C."/>
            <person name="Kagawa T.F."/>
            <person name="Liu W."/>
            <person name="Song Y."/>
            <person name="Salvetti E."/>
            <person name="Wrobel A."/>
            <person name="Rasinkangas P."/>
            <person name="Parkhill J."/>
            <person name="Rea M.C."/>
            <person name="O'Sullivan O."/>
            <person name="Ritari J."/>
            <person name="Douillard F.P."/>
            <person name="Paul Ross R."/>
            <person name="Yang R."/>
            <person name="Briner A.E."/>
            <person name="Felis G.E."/>
            <person name="de Vos W.M."/>
            <person name="Barrangou R."/>
            <person name="Klaenhammer T.R."/>
            <person name="Caufield P.W."/>
            <person name="Cui Y."/>
            <person name="Zhang H."/>
            <person name="O'Toole P.W."/>
        </authorList>
    </citation>
    <scope>NUCLEOTIDE SEQUENCE [LARGE SCALE GENOMIC DNA]</scope>
    <source>
        <strain evidence="9 10">DSM 15833</strain>
    </source>
</reference>
<dbReference type="OrthoDB" id="9766299at2"/>
<keyword evidence="2" id="KW-0328">Glycosyltransferase</keyword>
<evidence type="ECO:0000256" key="5">
    <source>
        <dbReference type="ARBA" id="ARBA00022989"/>
    </source>
</evidence>
<feature type="transmembrane region" description="Helical" evidence="7">
    <location>
        <begin position="30"/>
        <end position="49"/>
    </location>
</feature>
<evidence type="ECO:0000256" key="6">
    <source>
        <dbReference type="ARBA" id="ARBA00023136"/>
    </source>
</evidence>
<feature type="domain" description="PilZ" evidence="8">
    <location>
        <begin position="615"/>
        <end position="694"/>
    </location>
</feature>
<sequence>MDQSIWLALFVSGLIILTYLVSNFWRPFRWVLKILAMLTYLAFIGWLGWEVWQVSGVGARLCLLALLACLLGKFTHIISYLGMVSQSETKTDYTFSDVKSAEYQSLNVVIRINDEEYEVLQRTVVAALNIYHPRPEQVQYFILDEKGRPEIKDLAQELKFHYLDNTLSGQEFLAQLPGKLTLMLAGDSVSQKTILSEVLPELRDSRVGFVVLNKDNYNDYVYSLTTLGAPSELMQIQRQRFNAVFSDGYDALYVTEALRQSAFDWHQRDLRVGINLQAAGYQGNFLARKLLNGLAAESLVTLAQRIQYEAFRDSYARRHLSKGTYSQLNRKQKKAYGQLQNFWSFAWQRLTFLLLPVVITFLGITIPVNYNWLVAFGLPALVATGLVLLAYGRSFQSFYSDSIYETALSPQVFWAKIKVYLAKKAASYQTLHKDLNMKSRLQWRKVWFQIVMLVLMIFALVILNFHVSMRLSSVQSWFLLVWLLYNLILLGLTLFLFIEQPRYRRAERFKSDKKCQVRFFDGTVAGRILNWNETGARIRFEDSRQKQETRSRYSHGNGWLMVDGLNLAFETMWLDNRTLGLRFSDIDLNQYRYLVEMTYAQPMTMVKETQQQEPNRKDLRIAQYQEVSYRISQIPFTAVMLDISNHGCRLRLEKRQMLQAKSLIEVKVDKTWRLGEIRWLQSDDNYQFVGIKFVD</sequence>
<organism evidence="9 10">
    <name type="scientific">Ligilactobacillus equi DSM 15833 = JCM 10991</name>
    <dbReference type="NCBI Taxonomy" id="1423740"/>
    <lineage>
        <taxon>Bacteria</taxon>
        <taxon>Bacillati</taxon>
        <taxon>Bacillota</taxon>
        <taxon>Bacilli</taxon>
        <taxon>Lactobacillales</taxon>
        <taxon>Lactobacillaceae</taxon>
        <taxon>Ligilactobacillus</taxon>
    </lineage>
</organism>
<feature type="transmembrane region" description="Helical" evidence="7">
    <location>
        <begin position="372"/>
        <end position="391"/>
    </location>
</feature>
<evidence type="ECO:0000256" key="4">
    <source>
        <dbReference type="ARBA" id="ARBA00022692"/>
    </source>
</evidence>
<feature type="transmembrane region" description="Helical" evidence="7">
    <location>
        <begin position="342"/>
        <end position="366"/>
    </location>
</feature>
<keyword evidence="6 7" id="KW-0472">Membrane</keyword>
<keyword evidence="3" id="KW-0808">Transferase</keyword>
<gene>
    <name evidence="9" type="ORF">FC36_GL000085</name>
</gene>
<dbReference type="InterPro" id="IPR009875">
    <property type="entry name" value="PilZ_domain"/>
</dbReference>
<comment type="subcellular location">
    <subcellularLocation>
        <location evidence="1">Membrane</location>
        <topology evidence="1">Multi-pass membrane protein</topology>
    </subcellularLocation>
</comment>
<dbReference type="PATRIC" id="fig|1423740.3.peg.90"/>